<dbReference type="RefSeq" id="WP_039649014.1">
    <property type="nucleotide sequence ID" value="NZ_CP007770.1"/>
</dbReference>
<dbReference type="InterPro" id="IPR029063">
    <property type="entry name" value="SAM-dependent_MTases_sf"/>
</dbReference>
<dbReference type="GeneID" id="74430975"/>
<gene>
    <name evidence="2" type="primary">maf4</name>
    <name evidence="2" type="ORF">CINS_0154</name>
</gene>
<dbReference type="EMBL" id="CP007770">
    <property type="protein sequence ID" value="AJC87158.1"/>
    <property type="molecule type" value="Genomic_DNA"/>
</dbReference>
<dbReference type="InterPro" id="IPR002826">
    <property type="entry name" value="MptE-like"/>
</dbReference>
<dbReference type="AlphaFoldDB" id="A0A0A8GZ09"/>
<dbReference type="Proteomes" id="UP000031163">
    <property type="component" value="Chromosome"/>
</dbReference>
<feature type="domain" description="6-hydroxymethylpterin diphosphokinase MptE-like" evidence="1">
    <location>
        <begin position="201"/>
        <end position="374"/>
    </location>
</feature>
<evidence type="ECO:0000313" key="3">
    <source>
        <dbReference type="Proteomes" id="UP000031163"/>
    </source>
</evidence>
<name>A0A0A8GZ09_9BACT</name>
<evidence type="ECO:0000259" key="1">
    <source>
        <dbReference type="Pfam" id="PF01973"/>
    </source>
</evidence>
<dbReference type="PANTHER" id="PTHR41786">
    <property type="entry name" value="MOTILITY ACCESSORY FACTOR MAF"/>
    <property type="match status" value="1"/>
</dbReference>
<dbReference type="Pfam" id="PF01973">
    <property type="entry name" value="MptE-like"/>
    <property type="match status" value="1"/>
</dbReference>
<reference evidence="2 3" key="1">
    <citation type="journal article" date="2014" name="Genome Biol. Evol.">
        <title>Comparative Genomics of the Campylobacter lari Group.</title>
        <authorList>
            <person name="Miller W.G."/>
            <person name="Yee E."/>
            <person name="Chapman M.H."/>
            <person name="Smith T.P."/>
            <person name="Bono J.L."/>
            <person name="Huynh S."/>
            <person name="Parker C.T."/>
            <person name="Vandamme P."/>
            <person name="Luong K."/>
            <person name="Korlach J."/>
        </authorList>
    </citation>
    <scope>NUCLEOTIDE SEQUENCE [LARGE SCALE GENOMIC DNA]</scope>
    <source>
        <strain evidence="2 3">NCTC 12927</strain>
    </source>
</reference>
<dbReference type="STRING" id="1031564.CINS_0154"/>
<dbReference type="KEGG" id="cis:CINS_0154"/>
<dbReference type="HOGENOM" id="CLU_026503_1_0_7"/>
<accession>A0A0A8GZ09</accession>
<sequence length="623" mass="73061">MDKNLYTKNINALNPIFKDTFKQITSSAYKIIQGKDPLDINISDRQGRAIYQNPLKELNMMLNHYNQNFSLYPVLYFYGFGNGILYKALLQNPNLKHIVVFEKDFELIHLLFFYIDFSKELQEGKLILAKDDAENSMLLSLMSKNPFREFIRTYFLEPHCKYYEQYQENILNLNTKILSCIRTISISKGTSTQDTFQGIEQFINNIPTMISKPSLKELLKKRKNKAKNAIIVSTGPSLTKQLPLLKKYQENVVIFCADSAYPILHEASIKPDYVFMVERSDFTAEFFNNDFGKFDKDITFILTSLVHPNAIKYLEQNDRNFMLISKETFEVYFALHNFGYVDYAISVAHLAFILASLLEFQNIIFIGQDLAYNDLGESHPKNYKHSSDFESNLDKIQTLAYGGKDYVQTHIAWDMFRVNLEYLISNSKTTIYNATEGGARIEGTIEKPFKELCENLLTQVINKSFNKLSNPLPNKKQEYLLKFYHRTLILLKNTEFYIKKYTKKCEFIQKNTDLDKIIKYLDDFDLDDFKDNILIKLLLACFLDQLRFTLGKIYVIQAFDENMRLEKTKAWVQSHLEYFNLICVNLEYLNSLILKNKIFIENELIQNKLEKYIKNDDICSKKR</sequence>
<dbReference type="PANTHER" id="PTHR41786:SF1">
    <property type="entry name" value="6-HYDROXYMETHYLPTERIN DIPHOSPHOKINASE MPTE-LIKE DOMAIN-CONTAINING PROTEIN"/>
    <property type="match status" value="1"/>
</dbReference>
<protein>
    <submittedName>
        <fullName evidence="2">Motility accessory factor</fullName>
    </submittedName>
</protein>
<evidence type="ECO:0000313" key="2">
    <source>
        <dbReference type="EMBL" id="AJC87158.1"/>
    </source>
</evidence>
<dbReference type="Gene3D" id="3.40.50.150">
    <property type="entry name" value="Vaccinia Virus protein VP39"/>
    <property type="match status" value="1"/>
</dbReference>
<proteinExistence type="predicted"/>
<organism evidence="2 3">
    <name type="scientific">Campylobacter insulaenigrae NCTC 12927</name>
    <dbReference type="NCBI Taxonomy" id="1031564"/>
    <lineage>
        <taxon>Bacteria</taxon>
        <taxon>Pseudomonadati</taxon>
        <taxon>Campylobacterota</taxon>
        <taxon>Epsilonproteobacteria</taxon>
        <taxon>Campylobacterales</taxon>
        <taxon>Campylobacteraceae</taxon>
        <taxon>Campylobacter</taxon>
    </lineage>
</organism>